<dbReference type="InterPro" id="IPR027271">
    <property type="entry name" value="Acetolactate_synth/TF_NikR_C"/>
</dbReference>
<dbReference type="GO" id="GO:0003984">
    <property type="term" value="F:acetolactate synthase activity"/>
    <property type="evidence" value="ECO:0007669"/>
    <property type="project" value="UniProtKB-EC"/>
</dbReference>
<comment type="pathway">
    <text evidence="2">Amino-acid biosynthesis; L-valine biosynthesis; L-valine from pyruvate: step 1/4.</text>
</comment>
<evidence type="ECO:0000259" key="6">
    <source>
        <dbReference type="PROSITE" id="PS51671"/>
    </source>
</evidence>
<dbReference type="GO" id="GO:0009099">
    <property type="term" value="P:L-valine biosynthetic process"/>
    <property type="evidence" value="ECO:0007669"/>
    <property type="project" value="UniProtKB-UniPathway"/>
</dbReference>
<feature type="domain" description="ACT" evidence="6">
    <location>
        <begin position="1"/>
        <end position="60"/>
    </location>
</feature>
<keyword evidence="7" id="KW-0808">Transferase</keyword>
<dbReference type="PANTHER" id="PTHR30239:SF0">
    <property type="entry name" value="ACETOLACTATE SYNTHASE SMALL SUBUNIT 1, CHLOROPLASTIC"/>
    <property type="match status" value="1"/>
</dbReference>
<dbReference type="UniPathway" id="UPA00049">
    <property type="reaction ID" value="UER00059"/>
</dbReference>
<dbReference type="NCBIfam" id="TIGR00119">
    <property type="entry name" value="acolac_sm"/>
    <property type="match status" value="1"/>
</dbReference>
<dbReference type="EC" id="2.2.1.6" evidence="7"/>
<keyword evidence="5" id="KW-0100">Branched-chain amino acid biosynthesis</keyword>
<dbReference type="SUPFAM" id="SSF55021">
    <property type="entry name" value="ACT-like"/>
    <property type="match status" value="2"/>
</dbReference>
<comment type="pathway">
    <text evidence="1">Amino-acid biosynthesis; L-isoleucine biosynthesis; L-isoleucine from 2-oxobutanoate: step 1/4.</text>
</comment>
<dbReference type="GO" id="GO:0009097">
    <property type="term" value="P:isoleucine biosynthetic process"/>
    <property type="evidence" value="ECO:0007669"/>
    <property type="project" value="UniProtKB-UniPathway"/>
</dbReference>
<proteinExistence type="inferred from homology"/>
<dbReference type="InterPro" id="IPR004789">
    <property type="entry name" value="Acetalactate_synth_ssu"/>
</dbReference>
<dbReference type="InterPro" id="IPR019455">
    <property type="entry name" value="Acetolactate_synth_ssu_C"/>
</dbReference>
<dbReference type="AlphaFoldDB" id="A0A644W0Z8"/>
<evidence type="ECO:0000256" key="4">
    <source>
        <dbReference type="ARBA" id="ARBA00022605"/>
    </source>
</evidence>
<evidence type="ECO:0000256" key="2">
    <source>
        <dbReference type="ARBA" id="ARBA00005025"/>
    </source>
</evidence>
<evidence type="ECO:0000256" key="5">
    <source>
        <dbReference type="ARBA" id="ARBA00023304"/>
    </source>
</evidence>
<dbReference type="InterPro" id="IPR054480">
    <property type="entry name" value="AHAS_small-like_ACT"/>
</dbReference>
<dbReference type="PANTHER" id="PTHR30239">
    <property type="entry name" value="ACETOLACTATE SYNTHASE SMALL SUBUNIT"/>
    <property type="match status" value="1"/>
</dbReference>
<dbReference type="Pfam" id="PF22629">
    <property type="entry name" value="ACT_AHAS_ss"/>
    <property type="match status" value="1"/>
</dbReference>
<dbReference type="CDD" id="cd04878">
    <property type="entry name" value="ACT_AHAS"/>
    <property type="match status" value="1"/>
</dbReference>
<gene>
    <name evidence="7" type="primary">ilvH_12</name>
    <name evidence="7" type="ORF">SDC9_43605</name>
</gene>
<protein>
    <submittedName>
        <fullName evidence="7">Putative acetolactate synthase small subunit</fullName>
        <ecNumber evidence="7">2.2.1.6</ecNumber>
    </submittedName>
</protein>
<dbReference type="UniPathway" id="UPA00047">
    <property type="reaction ID" value="UER00055"/>
</dbReference>
<evidence type="ECO:0000256" key="3">
    <source>
        <dbReference type="ARBA" id="ARBA00006341"/>
    </source>
</evidence>
<dbReference type="PROSITE" id="PS51671">
    <property type="entry name" value="ACT"/>
    <property type="match status" value="1"/>
</dbReference>
<dbReference type="Pfam" id="PF10369">
    <property type="entry name" value="ALS_ss_C"/>
    <property type="match status" value="1"/>
</dbReference>
<evidence type="ECO:0000313" key="7">
    <source>
        <dbReference type="EMBL" id="MPL97414.1"/>
    </source>
</evidence>
<name>A0A644W0Z8_9ZZZZ</name>
<sequence>MSGLFARRGFNIDSLTVGATQDPRFSRMTISAQGDDYVRGQIVRQLEKLEDVKTVQLMDESRTVLRSLMIVKVKLDKGRLSEIVEAANTFRASVIDLSPDSVLIEITGTADKLQAFVEYAKGFGIIETSSTGPTAIGRSGYCLGGEAN</sequence>
<keyword evidence="4" id="KW-0028">Amino-acid biosynthesis</keyword>
<evidence type="ECO:0000256" key="1">
    <source>
        <dbReference type="ARBA" id="ARBA00004974"/>
    </source>
</evidence>
<dbReference type="InterPro" id="IPR045865">
    <property type="entry name" value="ACT-like_dom_sf"/>
</dbReference>
<dbReference type="GO" id="GO:1990610">
    <property type="term" value="F:acetolactate synthase regulator activity"/>
    <property type="evidence" value="ECO:0007669"/>
    <property type="project" value="InterPro"/>
</dbReference>
<reference evidence="7" key="1">
    <citation type="submission" date="2019-08" db="EMBL/GenBank/DDBJ databases">
        <authorList>
            <person name="Kucharzyk K."/>
            <person name="Murdoch R.W."/>
            <person name="Higgins S."/>
            <person name="Loffler F."/>
        </authorList>
    </citation>
    <scope>NUCLEOTIDE SEQUENCE</scope>
</reference>
<dbReference type="GO" id="GO:0005829">
    <property type="term" value="C:cytosol"/>
    <property type="evidence" value="ECO:0007669"/>
    <property type="project" value="TreeGrafter"/>
</dbReference>
<comment type="caution">
    <text evidence="7">The sequence shown here is derived from an EMBL/GenBank/DDBJ whole genome shotgun (WGS) entry which is preliminary data.</text>
</comment>
<dbReference type="InterPro" id="IPR002912">
    <property type="entry name" value="ACT_dom"/>
</dbReference>
<organism evidence="7">
    <name type="scientific">bioreactor metagenome</name>
    <dbReference type="NCBI Taxonomy" id="1076179"/>
    <lineage>
        <taxon>unclassified sequences</taxon>
        <taxon>metagenomes</taxon>
        <taxon>ecological metagenomes</taxon>
    </lineage>
</organism>
<dbReference type="Gene3D" id="3.30.70.1150">
    <property type="entry name" value="ACT-like. Chain A, domain 2"/>
    <property type="match status" value="1"/>
</dbReference>
<dbReference type="NCBIfam" id="NF008864">
    <property type="entry name" value="PRK11895.1"/>
    <property type="match status" value="1"/>
</dbReference>
<dbReference type="Gene3D" id="3.30.70.260">
    <property type="match status" value="1"/>
</dbReference>
<dbReference type="EMBL" id="VSSQ01000554">
    <property type="protein sequence ID" value="MPL97414.1"/>
    <property type="molecule type" value="Genomic_DNA"/>
</dbReference>
<dbReference type="InterPro" id="IPR039557">
    <property type="entry name" value="AHAS_ACT"/>
</dbReference>
<accession>A0A644W0Z8</accession>
<comment type="similarity">
    <text evidence="3">Belongs to the acetolactate synthase small subunit family.</text>
</comment>